<dbReference type="PANTHER" id="PTHR35812:SF1">
    <property type="entry name" value="LIPOPROTEIN"/>
    <property type="match status" value="1"/>
</dbReference>
<feature type="domain" description="Lcl C-terminal" evidence="2">
    <location>
        <begin position="247"/>
        <end position="360"/>
    </location>
</feature>
<dbReference type="Pfam" id="PF07603">
    <property type="entry name" value="Lcl_C"/>
    <property type="match status" value="2"/>
</dbReference>
<reference evidence="4" key="1">
    <citation type="submission" date="2012-11" db="EMBL/GenBank/DDBJ databases">
        <authorList>
            <person name="Lucero-Rivera Y.E."/>
            <person name="Tovar-Ramirez D."/>
        </authorList>
    </citation>
    <scope>NUCLEOTIDE SEQUENCE [LARGE SCALE GENOMIC DNA]</scope>
    <source>
        <strain evidence="4">Araruama</strain>
    </source>
</reference>
<dbReference type="PANTHER" id="PTHR35812">
    <property type="entry name" value="LIPOPROTEIN"/>
    <property type="match status" value="1"/>
</dbReference>
<feature type="domain" description="Lcl C-terminal" evidence="2">
    <location>
        <begin position="85"/>
        <end position="231"/>
    </location>
</feature>
<gene>
    <name evidence="3" type="ORF">OMM_04771</name>
</gene>
<comment type="caution">
    <text evidence="3">The sequence shown here is derived from an EMBL/GenBank/DDBJ whole genome shotgun (WGS) entry which is preliminary data.</text>
</comment>
<evidence type="ECO:0000313" key="3">
    <source>
        <dbReference type="EMBL" id="ETR68083.1"/>
    </source>
</evidence>
<proteinExistence type="predicted"/>
<dbReference type="InterPro" id="IPR011460">
    <property type="entry name" value="Lcl_C"/>
</dbReference>
<sequence length="441" mass="50371">MKKQILMTILMAIVLSLTQINQSHAWPIPDTGQTQCYDNENEIPCPQPGEPFYGQDGNYLINEPSYTKLDAQGNDLPDDAYDWVMVRDNVTGLIWEIKTARNNVADYSNPNDADNRYTWYDSNPNTNGGYAGYYNDGQNTERYIQTLNSQQLGGFSDWRMPSLQELLSIVKASAYNPAIDTSFFMNTISDGFYWSSTSNVNELDHGRGVSFRYGYSQHSYKSNTYYVRAVRGYIYNTLEHWINNGDGTVTDTVTGLMWQQSTTEKSWSEALTFCKQLNLASYSDWRLPDKNELLSIVDFSKYHPSFETNIFDVPNSQWNMYFWSSTTLTYDLYHTFIFDFLYGSESGSYKSNQYNVRSVRGGQSYISEALFITSPAQASNWKIGSIMPIQMGYKKLFQAMSQSAFPEKVANQEPLKQLFLPQKTMAHLIGQSPAPSQLTVC</sequence>
<feature type="signal peptide" evidence="1">
    <location>
        <begin position="1"/>
        <end position="25"/>
    </location>
</feature>
<accession>A0A1V1NZT6</accession>
<dbReference type="Proteomes" id="UP000189670">
    <property type="component" value="Unassembled WGS sequence"/>
</dbReference>
<evidence type="ECO:0000313" key="4">
    <source>
        <dbReference type="Proteomes" id="UP000189670"/>
    </source>
</evidence>
<name>A0A1V1NZT6_9BACT</name>
<organism evidence="3 4">
    <name type="scientific">Candidatus Magnetoglobus multicellularis str. Araruama</name>
    <dbReference type="NCBI Taxonomy" id="890399"/>
    <lineage>
        <taxon>Bacteria</taxon>
        <taxon>Pseudomonadati</taxon>
        <taxon>Thermodesulfobacteriota</taxon>
        <taxon>Desulfobacteria</taxon>
        <taxon>Desulfobacterales</taxon>
        <taxon>Desulfobacteraceae</taxon>
        <taxon>Candidatus Magnetoglobus</taxon>
    </lineage>
</organism>
<evidence type="ECO:0000256" key="1">
    <source>
        <dbReference type="SAM" id="SignalP"/>
    </source>
</evidence>
<protein>
    <recommendedName>
        <fullName evidence="2">Lcl C-terminal domain-containing protein</fullName>
    </recommendedName>
</protein>
<evidence type="ECO:0000259" key="2">
    <source>
        <dbReference type="Pfam" id="PF07603"/>
    </source>
</evidence>
<keyword evidence="1" id="KW-0732">Signal</keyword>
<dbReference type="AlphaFoldDB" id="A0A1V1NZT6"/>
<feature type="chain" id="PRO_5010702771" description="Lcl C-terminal domain-containing protein" evidence="1">
    <location>
        <begin position="26"/>
        <end position="441"/>
    </location>
</feature>
<dbReference type="EMBL" id="ATBP01001080">
    <property type="protein sequence ID" value="ETR68083.1"/>
    <property type="molecule type" value="Genomic_DNA"/>
</dbReference>